<dbReference type="InterPro" id="IPR028283">
    <property type="entry name" value="WASH-7_C"/>
</dbReference>
<dbReference type="PANTHER" id="PTHR31409">
    <property type="entry name" value="WASH COMPLEX SUBUNIT 4"/>
    <property type="match status" value="1"/>
</dbReference>
<sequence>METVVSSSHLYATQIKEYGHFLKDYDQKLAQLHLSALSNGPVPSIVRLDYACNNERLPPSRMIETNSINSGSKSNSATPGTSTLPLNKLMSTFAQLCREIDCLEQEIRALVRTIYDRTEPFRDVEDTDRPPLLWIAQNIDLMATVQCHYERLRDVGVLLLRQIGAFFDEEASYGRAKRTKKNGLDGKSPPSLDVNYLFDYIGKLLRIALELDHIIGKTHLKAHWRSFAHKLRQPTKSAPSNKAGFRDLLFVCQAIGFWIGDESMPEVTGERRLLEALYKVKTRFDPVCSGEAFSDRFMKFLKRKLTNLTASAKTTPNGVDFTQSKDVIGVNVLLNFALYLFLPIEQRMLKNLFELNLKFPLIPLEDNFSWQPDEFIQAHGHKLLRDYDASAAPISVSTPLSTSFDYQKARDAQLQALEKSATAAVLCLHAASWLVEAHVQLRNRPPVPGASQDDGNFTLEKLRIKCGLLLEGVRLVREMEYVLGTLYALYGRRATERTDRLIQYRRMVVEFLLSSTRRSVTVPCLQFIVQHQQHKIYTIVNNAKKKLLREAKESKSIANGSLWLEKISTIDVLEKCLHGPATPERVGLAQLTIALCHGSAPNGGSPLLALTDDAYRKVESLLNRLATFIDWERECNRLDVAGKYTPLLGPSARLDALAVSVVPMSNRIEAFIRWDFHGKWHQIEPFDPFRDGCDAAMGEQNHTQKLVFAFLRTKLTQVPDGRWLSTRHSVAHHLSDVFYTLSTISPSEWRIYREMRSIVDRKYGIRLVEDQLPRTTAEDRRGPRGHGQDDDVLALMEDFETFIGSYGYDLHGQLFIERQQAATAAGGGSTSGGGVLNVVKIEHIANSIKRHGPGIISTVVNYAFQFLRQKLFTFSHFLYDEQIHSRLAADAKKLATDSNDSAGTGASSGVNAANYTYDRALAFNRRIRNLGLSDDGETYVDLFRKLICQIGNAMAFIRMLHAGALHECTGAAEFVSNPPTAAEASEHDQGPSSEPTVGPPGNQSAVNIWRQDMATVRTSWRLENEFFRLLLNAFDGLRRRRPTHADGESSALADSFAHLELFYLIIPPLTISYVEAMLKAKETIAKKDRHGTFLPTDDGFVMGLSYLLTLLNQTAAFNSLHWFKEVHTKYAREMGKLNQQTAGGASNPLQQSSTMEPSDEKMLPTVSLTRKRLNAMQHEFELLQYNLSSSKIFFK</sequence>
<feature type="domain" description="WASH complex subunit 7 C-terminal" evidence="5">
    <location>
        <begin position="1019"/>
        <end position="1195"/>
    </location>
</feature>
<feature type="domain" description="WASH complex subunit 7 central" evidence="3">
    <location>
        <begin position="662"/>
        <end position="977"/>
    </location>
</feature>
<dbReference type="AlphaFoldDB" id="A0A182U0I2"/>
<evidence type="ECO:0000259" key="5">
    <source>
        <dbReference type="Pfam" id="PF14746"/>
    </source>
</evidence>
<reference evidence="6" key="2">
    <citation type="submission" date="2020-05" db="UniProtKB">
        <authorList>
            <consortium name="EnsemblMetazoa"/>
        </authorList>
    </citation>
    <scope>IDENTIFICATION</scope>
    <source>
        <strain evidence="6">CM1001059</strain>
    </source>
</reference>
<protein>
    <submittedName>
        <fullName evidence="6">Uncharacterized protein</fullName>
    </submittedName>
</protein>
<reference evidence="7" key="1">
    <citation type="submission" date="2014-01" db="EMBL/GenBank/DDBJ databases">
        <title>The Genome Sequence of Anopheles melas CM1001059_A (V2).</title>
        <authorList>
            <consortium name="The Broad Institute Genomics Platform"/>
            <person name="Neafsey D.E."/>
            <person name="Besansky N."/>
            <person name="Howell P."/>
            <person name="Walton C."/>
            <person name="Young S.K."/>
            <person name="Zeng Q."/>
            <person name="Gargeya S."/>
            <person name="Fitzgerald M."/>
            <person name="Haas B."/>
            <person name="Abouelleil A."/>
            <person name="Allen A.W."/>
            <person name="Alvarado L."/>
            <person name="Arachchi H.M."/>
            <person name="Berlin A.M."/>
            <person name="Chapman S.B."/>
            <person name="Gainer-Dewar J."/>
            <person name="Goldberg J."/>
            <person name="Griggs A."/>
            <person name="Gujja S."/>
            <person name="Hansen M."/>
            <person name="Howarth C."/>
            <person name="Imamovic A."/>
            <person name="Ireland A."/>
            <person name="Larimer J."/>
            <person name="McCowan C."/>
            <person name="Murphy C."/>
            <person name="Pearson M."/>
            <person name="Poon T.W."/>
            <person name="Priest M."/>
            <person name="Roberts A."/>
            <person name="Saif S."/>
            <person name="Shea T."/>
            <person name="Sisk P."/>
            <person name="Sykes S."/>
            <person name="Wortman J."/>
            <person name="Nusbaum C."/>
            <person name="Birren B."/>
        </authorList>
    </citation>
    <scope>NUCLEOTIDE SEQUENCE [LARGE SCALE GENOMIC DNA]</scope>
    <source>
        <strain evidence="7">CM1001059</strain>
    </source>
</reference>
<feature type="region of interest" description="Disordered" evidence="2">
    <location>
        <begin position="61"/>
        <end position="81"/>
    </location>
</feature>
<dbReference type="GO" id="GO:0071203">
    <property type="term" value="C:WASH complex"/>
    <property type="evidence" value="ECO:0007669"/>
    <property type="project" value="InterPro"/>
</dbReference>
<dbReference type="Pfam" id="PF14745">
    <property type="entry name" value="WASH-4_N"/>
    <property type="match status" value="1"/>
</dbReference>
<evidence type="ECO:0000259" key="3">
    <source>
        <dbReference type="Pfam" id="PF14744"/>
    </source>
</evidence>
<dbReference type="InterPro" id="IPR027307">
    <property type="entry name" value="WASH7"/>
</dbReference>
<feature type="compositionally biased region" description="Polar residues" evidence="2">
    <location>
        <begin position="1140"/>
        <end position="1156"/>
    </location>
</feature>
<keyword evidence="1" id="KW-0175">Coiled coil</keyword>
<feature type="region of interest" description="Disordered" evidence="2">
    <location>
        <begin position="1140"/>
        <end position="1162"/>
    </location>
</feature>
<dbReference type="Proteomes" id="UP000075902">
    <property type="component" value="Unassembled WGS sequence"/>
</dbReference>
<evidence type="ECO:0000256" key="1">
    <source>
        <dbReference type="SAM" id="Coils"/>
    </source>
</evidence>
<dbReference type="EnsemblMetazoa" id="AMEC011686-RA">
    <property type="protein sequence ID" value="AMEC011686-PA"/>
    <property type="gene ID" value="AMEC011686"/>
</dbReference>
<feature type="compositionally biased region" description="Polar residues" evidence="2">
    <location>
        <begin position="990"/>
        <end position="1004"/>
    </location>
</feature>
<dbReference type="PANTHER" id="PTHR31409:SF0">
    <property type="entry name" value="WASH COMPLEX SUBUNIT 4"/>
    <property type="match status" value="1"/>
</dbReference>
<dbReference type="Pfam" id="PF14746">
    <property type="entry name" value="WASH-7_C"/>
    <property type="match status" value="1"/>
</dbReference>
<dbReference type="STRING" id="34690.A0A182U0I2"/>
<evidence type="ECO:0000256" key="2">
    <source>
        <dbReference type="SAM" id="MobiDB-lite"/>
    </source>
</evidence>
<dbReference type="Pfam" id="PF14744">
    <property type="entry name" value="WASH-7_mid"/>
    <property type="match status" value="1"/>
</dbReference>
<evidence type="ECO:0000313" key="6">
    <source>
        <dbReference type="EnsemblMetazoa" id="AMEC011686-PA"/>
    </source>
</evidence>
<organism evidence="6 7">
    <name type="scientific">Anopheles melas</name>
    <dbReference type="NCBI Taxonomy" id="34690"/>
    <lineage>
        <taxon>Eukaryota</taxon>
        <taxon>Metazoa</taxon>
        <taxon>Ecdysozoa</taxon>
        <taxon>Arthropoda</taxon>
        <taxon>Hexapoda</taxon>
        <taxon>Insecta</taxon>
        <taxon>Pterygota</taxon>
        <taxon>Neoptera</taxon>
        <taxon>Endopterygota</taxon>
        <taxon>Diptera</taxon>
        <taxon>Nematocera</taxon>
        <taxon>Culicoidea</taxon>
        <taxon>Culicidae</taxon>
        <taxon>Anophelinae</taxon>
        <taxon>Anopheles</taxon>
    </lineage>
</organism>
<dbReference type="VEuPathDB" id="VectorBase:AMEC011686"/>
<keyword evidence="7" id="KW-1185">Reference proteome</keyword>
<dbReference type="InterPro" id="IPR028282">
    <property type="entry name" value="WASH-7_central"/>
</dbReference>
<dbReference type="GO" id="GO:0005768">
    <property type="term" value="C:endosome"/>
    <property type="evidence" value="ECO:0007669"/>
    <property type="project" value="TreeGrafter"/>
</dbReference>
<feature type="coiled-coil region" evidence="1">
    <location>
        <begin position="86"/>
        <end position="113"/>
    </location>
</feature>
<evidence type="ECO:0000259" key="4">
    <source>
        <dbReference type="Pfam" id="PF14745"/>
    </source>
</evidence>
<dbReference type="InterPro" id="IPR028191">
    <property type="entry name" value="WASH-4_N"/>
</dbReference>
<feature type="compositionally biased region" description="Polar residues" evidence="2">
    <location>
        <begin position="63"/>
        <end position="81"/>
    </location>
</feature>
<dbReference type="GO" id="GO:0007032">
    <property type="term" value="P:endosome organization"/>
    <property type="evidence" value="ECO:0007669"/>
    <property type="project" value="TreeGrafter"/>
</dbReference>
<name>A0A182U0I2_9DIPT</name>
<evidence type="ECO:0000313" key="7">
    <source>
        <dbReference type="Proteomes" id="UP000075902"/>
    </source>
</evidence>
<feature type="domain" description="WASH complex subunit 4 N-terminal" evidence="4">
    <location>
        <begin position="19"/>
        <end position="596"/>
    </location>
</feature>
<dbReference type="GO" id="GO:0016197">
    <property type="term" value="P:endosomal transport"/>
    <property type="evidence" value="ECO:0007669"/>
    <property type="project" value="TreeGrafter"/>
</dbReference>
<feature type="region of interest" description="Disordered" evidence="2">
    <location>
        <begin position="979"/>
        <end position="1004"/>
    </location>
</feature>
<proteinExistence type="predicted"/>
<accession>A0A182U0I2</accession>